<evidence type="ECO:0000313" key="2">
    <source>
        <dbReference type="EMBL" id="QJA88379.1"/>
    </source>
</evidence>
<gene>
    <name evidence="1" type="ORF">MM415A07715_0005</name>
    <name evidence="2" type="ORF">MM415B02773_0003</name>
</gene>
<protein>
    <submittedName>
        <fullName evidence="1">Uncharacterized protein</fullName>
    </submittedName>
</protein>
<reference evidence="1" key="1">
    <citation type="submission" date="2020-03" db="EMBL/GenBank/DDBJ databases">
        <title>The deep terrestrial virosphere.</title>
        <authorList>
            <person name="Holmfeldt K."/>
            <person name="Nilsson E."/>
            <person name="Simone D."/>
            <person name="Lopez-Fernandez M."/>
            <person name="Wu X."/>
            <person name="de Brujin I."/>
            <person name="Lundin D."/>
            <person name="Andersson A."/>
            <person name="Bertilsson S."/>
            <person name="Dopson M."/>
        </authorList>
    </citation>
    <scope>NUCLEOTIDE SEQUENCE</scope>
    <source>
        <strain evidence="1">MM415A07715</strain>
        <strain evidence="2">MM415B02773</strain>
    </source>
</reference>
<dbReference type="AlphaFoldDB" id="A0A6M3JGD2"/>
<proteinExistence type="predicted"/>
<sequence length="94" mass="11279">MSNSSRWRRLCEWVRHLQDTNGEVDLPKLANKMEEIKRGLGDYIERTESQDRQQVTIDELDNFLNNFEMFANKDLLIRTDVAKYLVIKYNITKR</sequence>
<evidence type="ECO:0000313" key="1">
    <source>
        <dbReference type="EMBL" id="QJA68225.1"/>
    </source>
</evidence>
<dbReference type="EMBL" id="MT142774">
    <property type="protein sequence ID" value="QJA88379.1"/>
    <property type="molecule type" value="Genomic_DNA"/>
</dbReference>
<accession>A0A6M3JGD2</accession>
<organism evidence="1">
    <name type="scientific">viral metagenome</name>
    <dbReference type="NCBI Taxonomy" id="1070528"/>
    <lineage>
        <taxon>unclassified sequences</taxon>
        <taxon>metagenomes</taxon>
        <taxon>organismal metagenomes</taxon>
    </lineage>
</organism>
<dbReference type="EMBL" id="MT141598">
    <property type="protein sequence ID" value="QJA68225.1"/>
    <property type="molecule type" value="Genomic_DNA"/>
</dbReference>
<name>A0A6M3JGD2_9ZZZZ</name>